<dbReference type="PANTHER" id="PTHR43490:SF99">
    <property type="entry name" value="SHORT-CHAIN DEHYDROGENASE_REDUCTASE"/>
    <property type="match status" value="1"/>
</dbReference>
<organism evidence="5 6">
    <name type="scientific">Catenuloplanes indicus</name>
    <dbReference type="NCBI Taxonomy" id="137267"/>
    <lineage>
        <taxon>Bacteria</taxon>
        <taxon>Bacillati</taxon>
        <taxon>Actinomycetota</taxon>
        <taxon>Actinomycetes</taxon>
        <taxon>Micromonosporales</taxon>
        <taxon>Micromonosporaceae</taxon>
        <taxon>Catenuloplanes</taxon>
    </lineage>
</organism>
<dbReference type="InterPro" id="IPR002347">
    <property type="entry name" value="SDR_fam"/>
</dbReference>
<dbReference type="Gene3D" id="3.40.50.720">
    <property type="entry name" value="NAD(P)-binding Rossmann-like Domain"/>
    <property type="match status" value="1"/>
</dbReference>
<dbReference type="AlphaFoldDB" id="A0AAE3W0I4"/>
<sequence length="230" mass="23151">MDDARIALITGANKGIGLETARGLAEAGMTVLLGARDAGRGAAAATAAGAVAVLLDVTDAASVTAAANRVEDEYGRLDVLVNNAGVLTGWGRPADLTAEDLRAAYEVNVFGVVTVTRAFLPLLRRSPAGRIVNVSSGLGSLTLLSAPGAGIPVMSYSSSKAALNGLTLAYAADLRDTPITVVAADPGLCATDLNHHTGTRSATDGAAVVVRAVRSGSTARFLGADGEVPW</sequence>
<name>A0AAE3W0I4_9ACTN</name>
<dbReference type="RefSeq" id="WP_307240220.1">
    <property type="nucleotide sequence ID" value="NZ_JAUSUZ010000001.1"/>
</dbReference>
<reference evidence="5 6" key="1">
    <citation type="submission" date="2023-07" db="EMBL/GenBank/DDBJ databases">
        <title>Sequencing the genomes of 1000 actinobacteria strains.</title>
        <authorList>
            <person name="Klenk H.-P."/>
        </authorList>
    </citation>
    <scope>NUCLEOTIDE SEQUENCE [LARGE SCALE GENOMIC DNA]</scope>
    <source>
        <strain evidence="5 6">DSM 44709</strain>
    </source>
</reference>
<dbReference type="PANTHER" id="PTHR43490">
    <property type="entry name" value="(+)-NEOMENTHOL DEHYDROGENASE"/>
    <property type="match status" value="1"/>
</dbReference>
<comment type="caution">
    <text evidence="5">The sequence shown here is derived from an EMBL/GenBank/DDBJ whole genome shotgun (WGS) entry which is preliminary data.</text>
</comment>
<dbReference type="PRINTS" id="PR00080">
    <property type="entry name" value="SDRFAMILY"/>
</dbReference>
<evidence type="ECO:0000256" key="2">
    <source>
        <dbReference type="ARBA" id="ARBA00022857"/>
    </source>
</evidence>
<evidence type="ECO:0000313" key="6">
    <source>
        <dbReference type="Proteomes" id="UP001240236"/>
    </source>
</evidence>
<accession>A0AAE3W0I4</accession>
<evidence type="ECO:0000256" key="1">
    <source>
        <dbReference type="ARBA" id="ARBA00006484"/>
    </source>
</evidence>
<evidence type="ECO:0000313" key="5">
    <source>
        <dbReference type="EMBL" id="MDQ0366697.1"/>
    </source>
</evidence>
<dbReference type="InterPro" id="IPR036291">
    <property type="entry name" value="NAD(P)-bd_dom_sf"/>
</dbReference>
<dbReference type="Proteomes" id="UP001240236">
    <property type="component" value="Unassembled WGS sequence"/>
</dbReference>
<evidence type="ECO:0000256" key="4">
    <source>
        <dbReference type="RuleBase" id="RU000363"/>
    </source>
</evidence>
<keyword evidence="6" id="KW-1185">Reference proteome</keyword>
<dbReference type="PRINTS" id="PR00081">
    <property type="entry name" value="GDHRDH"/>
</dbReference>
<gene>
    <name evidence="5" type="ORF">J2S42_003366</name>
</gene>
<dbReference type="SUPFAM" id="SSF51735">
    <property type="entry name" value="NAD(P)-binding Rossmann-fold domains"/>
    <property type="match status" value="1"/>
</dbReference>
<comment type="similarity">
    <text evidence="1 4">Belongs to the short-chain dehydrogenases/reductases (SDR) family.</text>
</comment>
<dbReference type="InterPro" id="IPR020904">
    <property type="entry name" value="Sc_DH/Rdtase_CS"/>
</dbReference>
<keyword evidence="3" id="KW-0560">Oxidoreductase</keyword>
<dbReference type="GO" id="GO:0016491">
    <property type="term" value="F:oxidoreductase activity"/>
    <property type="evidence" value="ECO:0007669"/>
    <property type="project" value="UniProtKB-KW"/>
</dbReference>
<keyword evidence="2" id="KW-0521">NADP</keyword>
<proteinExistence type="inferred from homology"/>
<dbReference type="PROSITE" id="PS00061">
    <property type="entry name" value="ADH_SHORT"/>
    <property type="match status" value="1"/>
</dbReference>
<dbReference type="EMBL" id="JAUSUZ010000001">
    <property type="protein sequence ID" value="MDQ0366697.1"/>
    <property type="molecule type" value="Genomic_DNA"/>
</dbReference>
<evidence type="ECO:0000256" key="3">
    <source>
        <dbReference type="ARBA" id="ARBA00023002"/>
    </source>
</evidence>
<protein>
    <submittedName>
        <fullName evidence="5">NAD(P)-dependent dehydrogenase (Short-subunit alcohol dehydrogenase family)</fullName>
    </submittedName>
</protein>
<dbReference type="Pfam" id="PF00106">
    <property type="entry name" value="adh_short"/>
    <property type="match status" value="1"/>
</dbReference>